<organism evidence="3 4">
    <name type="scientific">Flexivirga caeni</name>
    <dbReference type="NCBI Taxonomy" id="2294115"/>
    <lineage>
        <taxon>Bacteria</taxon>
        <taxon>Bacillati</taxon>
        <taxon>Actinomycetota</taxon>
        <taxon>Actinomycetes</taxon>
        <taxon>Micrococcales</taxon>
        <taxon>Dermacoccaceae</taxon>
        <taxon>Flexivirga</taxon>
    </lineage>
</organism>
<dbReference type="PANTHER" id="PTHR43597">
    <property type="entry name" value="SULFUR ACCEPTOR PROTEIN CSDE"/>
    <property type="match status" value="1"/>
</dbReference>
<comment type="caution">
    <text evidence="3">The sequence shown here is derived from an EMBL/GenBank/DDBJ whole genome shotgun (WGS) entry which is preliminary data.</text>
</comment>
<feature type="domain" description="Fe-S metabolism associated" evidence="2">
    <location>
        <begin position="31"/>
        <end position="154"/>
    </location>
</feature>
<sequence length="165" mass="18464">MRCGFRWSRERRASTERRVSDVPAPLAELIDDFGSVGPKDRLQLLLELSEELPDLPERYADHPDQLEQVHECQSPLFLAVEIVDDTVRLFFSAPKEAPTTRGFAGILHTGLNGQSPQAVLDVPDDIPFRFGLAEAVSPLRMRGMVAMLSRIKRQIRVSAEGRDVG</sequence>
<evidence type="ECO:0000313" key="4">
    <source>
        <dbReference type="Proteomes" id="UP000271678"/>
    </source>
</evidence>
<dbReference type="Gene3D" id="3.90.1010.10">
    <property type="match status" value="1"/>
</dbReference>
<dbReference type="InterPro" id="IPR003808">
    <property type="entry name" value="Fe-S_metab-assoc_dom"/>
</dbReference>
<evidence type="ECO:0000256" key="1">
    <source>
        <dbReference type="ARBA" id="ARBA00010282"/>
    </source>
</evidence>
<comment type="similarity">
    <text evidence="1">Belongs to the SufE family.</text>
</comment>
<dbReference type="OrthoDB" id="9806335at2"/>
<dbReference type="EMBL" id="RJJQ01000017">
    <property type="protein sequence ID" value="RNI20349.1"/>
    <property type="molecule type" value="Genomic_DNA"/>
</dbReference>
<reference evidence="3 4" key="1">
    <citation type="submission" date="2018-11" db="EMBL/GenBank/DDBJ databases">
        <title>Draft genome of Simplicispira Flexivirga sp. BO-16.</title>
        <authorList>
            <person name="Im W.T."/>
        </authorList>
    </citation>
    <scope>NUCLEOTIDE SEQUENCE [LARGE SCALE GENOMIC DNA]</scope>
    <source>
        <strain evidence="3 4">BO-16</strain>
    </source>
</reference>
<name>A0A3M9M472_9MICO</name>
<dbReference type="SUPFAM" id="SSF82649">
    <property type="entry name" value="SufE/NifU"/>
    <property type="match status" value="1"/>
</dbReference>
<dbReference type="AlphaFoldDB" id="A0A3M9M472"/>
<protein>
    <submittedName>
        <fullName evidence="3">SufE family protein</fullName>
    </submittedName>
</protein>
<accession>A0A3M9M472</accession>
<dbReference type="Proteomes" id="UP000271678">
    <property type="component" value="Unassembled WGS sequence"/>
</dbReference>
<dbReference type="PANTHER" id="PTHR43597:SF5">
    <property type="entry name" value="SUFE-LIKE PROTEIN 2, CHLOROPLASTIC"/>
    <property type="match status" value="1"/>
</dbReference>
<evidence type="ECO:0000313" key="3">
    <source>
        <dbReference type="EMBL" id="RNI20349.1"/>
    </source>
</evidence>
<dbReference type="Pfam" id="PF02657">
    <property type="entry name" value="SufE"/>
    <property type="match status" value="1"/>
</dbReference>
<evidence type="ECO:0000259" key="2">
    <source>
        <dbReference type="Pfam" id="PF02657"/>
    </source>
</evidence>
<gene>
    <name evidence="3" type="ORF">EFY87_15035</name>
</gene>
<keyword evidence="4" id="KW-1185">Reference proteome</keyword>
<proteinExistence type="inferred from homology"/>